<feature type="transmembrane region" description="Helical" evidence="2">
    <location>
        <begin position="176"/>
        <end position="197"/>
    </location>
</feature>
<protein>
    <submittedName>
        <fullName evidence="3">(rape) hypothetical protein</fullName>
    </submittedName>
</protein>
<dbReference type="PANTHER" id="PTHR35508">
    <property type="entry name" value="VOLTAGE-DEPENDENT L-TYPE CALCIUM CHANNEL SUBUNIT"/>
    <property type="match status" value="1"/>
</dbReference>
<feature type="compositionally biased region" description="Basic and acidic residues" evidence="1">
    <location>
        <begin position="53"/>
        <end position="64"/>
    </location>
</feature>
<dbReference type="PANTHER" id="PTHR35508:SF1">
    <property type="entry name" value="VOLTAGE-DEPENDENT L-TYPE CALCIUM CHANNEL SUBUNIT"/>
    <property type="match status" value="1"/>
</dbReference>
<keyword evidence="2" id="KW-0472">Membrane</keyword>
<sequence>MLHLAVTKNETAVLFCSVPILYVRHYLLPSQLFSILIQILNQDPNNSLVSKKMSQDHGETEKKSNANAVNDDDGDDDSESLYSLLWITIGSVLFPDPKTRDASSSSLLQRIRNSVADYGPKLREASRKTSRDILQWTRRGSPLRALLVITIGTIVILTIVALVVFTLFFVAATANAIIISLLVSLSVAGGFLSLFFLSLTATYIGALSVAAFVISTATVSAVVSILFASGWIGFFYLVWLGARGSLRLAKQVMRLAISGNSFSLHQDKDQEVVSIESSRENPSL</sequence>
<feature type="region of interest" description="Disordered" evidence="1">
    <location>
        <begin position="48"/>
        <end position="75"/>
    </location>
</feature>
<evidence type="ECO:0000256" key="1">
    <source>
        <dbReference type="SAM" id="MobiDB-lite"/>
    </source>
</evidence>
<dbReference type="EMBL" id="HG994367">
    <property type="protein sequence ID" value="CAF1697603.1"/>
    <property type="molecule type" value="Genomic_DNA"/>
</dbReference>
<organism evidence="3">
    <name type="scientific">Brassica napus</name>
    <name type="common">Rape</name>
    <dbReference type="NCBI Taxonomy" id="3708"/>
    <lineage>
        <taxon>Eukaryota</taxon>
        <taxon>Viridiplantae</taxon>
        <taxon>Streptophyta</taxon>
        <taxon>Embryophyta</taxon>
        <taxon>Tracheophyta</taxon>
        <taxon>Spermatophyta</taxon>
        <taxon>Magnoliopsida</taxon>
        <taxon>eudicotyledons</taxon>
        <taxon>Gunneridae</taxon>
        <taxon>Pentapetalae</taxon>
        <taxon>rosids</taxon>
        <taxon>malvids</taxon>
        <taxon>Brassicales</taxon>
        <taxon>Brassicaceae</taxon>
        <taxon>Brassiceae</taxon>
        <taxon>Brassica</taxon>
    </lineage>
</organism>
<feature type="transmembrane region" description="Helical" evidence="2">
    <location>
        <begin position="209"/>
        <end position="239"/>
    </location>
</feature>
<dbReference type="Proteomes" id="UP001295469">
    <property type="component" value="Chromosome C03"/>
</dbReference>
<dbReference type="OrthoDB" id="1925129at2759"/>
<keyword evidence="2" id="KW-0812">Transmembrane</keyword>
<proteinExistence type="predicted"/>
<dbReference type="AlphaFoldDB" id="A0A816HYT2"/>
<keyword evidence="2" id="KW-1133">Transmembrane helix</keyword>
<accession>A0A816HYT2</accession>
<evidence type="ECO:0000256" key="2">
    <source>
        <dbReference type="SAM" id="Phobius"/>
    </source>
</evidence>
<gene>
    <name evidence="3" type="ORF">DARMORV10_C03P09070.1</name>
</gene>
<name>A0A816HYT2_BRANA</name>
<feature type="transmembrane region" description="Helical" evidence="2">
    <location>
        <begin position="145"/>
        <end position="170"/>
    </location>
</feature>
<reference evidence="3" key="1">
    <citation type="submission" date="2021-01" db="EMBL/GenBank/DDBJ databases">
        <authorList>
            <consortium name="Genoscope - CEA"/>
            <person name="William W."/>
        </authorList>
    </citation>
    <scope>NUCLEOTIDE SEQUENCE</scope>
</reference>
<evidence type="ECO:0000313" key="3">
    <source>
        <dbReference type="EMBL" id="CAF1697603.1"/>
    </source>
</evidence>